<dbReference type="Gene3D" id="3.80.10.10">
    <property type="entry name" value="Ribonuclease Inhibitor"/>
    <property type="match status" value="1"/>
</dbReference>
<proteinExistence type="predicted"/>
<dbReference type="Proteomes" id="UP000027222">
    <property type="component" value="Unassembled WGS sequence"/>
</dbReference>
<organism evidence="2 3">
    <name type="scientific">Galerina marginata (strain CBS 339.88)</name>
    <dbReference type="NCBI Taxonomy" id="685588"/>
    <lineage>
        <taxon>Eukaryota</taxon>
        <taxon>Fungi</taxon>
        <taxon>Dikarya</taxon>
        <taxon>Basidiomycota</taxon>
        <taxon>Agaricomycotina</taxon>
        <taxon>Agaricomycetes</taxon>
        <taxon>Agaricomycetidae</taxon>
        <taxon>Agaricales</taxon>
        <taxon>Agaricineae</taxon>
        <taxon>Strophariaceae</taxon>
        <taxon>Galerina</taxon>
    </lineage>
</organism>
<dbReference type="InterPro" id="IPR032675">
    <property type="entry name" value="LRR_dom_sf"/>
</dbReference>
<evidence type="ECO:0000313" key="2">
    <source>
        <dbReference type="EMBL" id="KDR74393.1"/>
    </source>
</evidence>
<reference evidence="3" key="1">
    <citation type="journal article" date="2014" name="Proc. Natl. Acad. Sci. U.S.A.">
        <title>Extensive sampling of basidiomycete genomes demonstrates inadequacy of the white-rot/brown-rot paradigm for wood decay fungi.</title>
        <authorList>
            <person name="Riley R."/>
            <person name="Salamov A.A."/>
            <person name="Brown D.W."/>
            <person name="Nagy L.G."/>
            <person name="Floudas D."/>
            <person name="Held B.W."/>
            <person name="Levasseur A."/>
            <person name="Lombard V."/>
            <person name="Morin E."/>
            <person name="Otillar R."/>
            <person name="Lindquist E.A."/>
            <person name="Sun H."/>
            <person name="LaButti K.M."/>
            <person name="Schmutz J."/>
            <person name="Jabbour D."/>
            <person name="Luo H."/>
            <person name="Baker S.E."/>
            <person name="Pisabarro A.G."/>
            <person name="Walton J.D."/>
            <person name="Blanchette R.A."/>
            <person name="Henrissat B."/>
            <person name="Martin F."/>
            <person name="Cullen D."/>
            <person name="Hibbett D.S."/>
            <person name="Grigoriev I.V."/>
        </authorList>
    </citation>
    <scope>NUCLEOTIDE SEQUENCE [LARGE SCALE GENOMIC DNA]</scope>
    <source>
        <strain evidence="3">CBS 339.88</strain>
    </source>
</reference>
<feature type="region of interest" description="Disordered" evidence="1">
    <location>
        <begin position="1"/>
        <end position="20"/>
    </location>
</feature>
<name>A0A067T5W1_GALM3</name>
<protein>
    <submittedName>
        <fullName evidence="2">Uncharacterized protein</fullName>
    </submittedName>
</protein>
<gene>
    <name evidence="2" type="ORF">GALMADRAFT_141437</name>
</gene>
<dbReference type="Gene3D" id="1.20.1280.50">
    <property type="match status" value="1"/>
</dbReference>
<dbReference type="AlphaFoldDB" id="A0A067T5W1"/>
<dbReference type="STRING" id="685588.A0A067T5W1"/>
<dbReference type="OrthoDB" id="3251489at2759"/>
<dbReference type="HOGENOM" id="CLU_509060_0_0_1"/>
<dbReference type="EMBL" id="KL142383">
    <property type="protein sequence ID" value="KDR74393.1"/>
    <property type="molecule type" value="Genomic_DNA"/>
</dbReference>
<dbReference type="InterPro" id="IPR036047">
    <property type="entry name" value="F-box-like_dom_sf"/>
</dbReference>
<sequence>MPLHIWSEPPQPRPFRNGSIGKRIHRSVPSTPIKDVEHIYYRFSPFDLLPVELQVEIFSYCLPPFPHFDIDEAPLLISRVCRAWRSVVLNTPKLWSAFEIEVTGSGTSPSPRDLQIMTTMKLWLERSKNYPLSVRVIHVPINRVPDHRSTQLLAVLIPEARRWRHVQFVVPSTSISSLQHSFPADFPLLQSLTLQMKGLWGSNPSFDVSTMNIPWRQLTSLDLQLEHTVLLTLDKCLVILAQTEQLTRCTMNVDCTLDPRTVHTSHLSLPSLETLHLILQGGTNATTIAAADRPEACLVQFLNILSLPVLQTLRLGWLVQPSGARSWSAKHSDFLAFLHRQAQTIQVLSLAYLPLTERELLECLSRVPNLTHLDLKFSLSDIENDPITESLLTAFTSSPEVTKKGKALLPLMEYFNLQCSGKHYDSAVLLAFIDSRRKLGRGQSDSVRGSLLKSFNLLSMNPVFREVEKHVQKWTQEGMDVRIESLCIR</sequence>
<dbReference type="SUPFAM" id="SSF81383">
    <property type="entry name" value="F-box domain"/>
    <property type="match status" value="1"/>
</dbReference>
<accession>A0A067T5W1</accession>
<evidence type="ECO:0000256" key="1">
    <source>
        <dbReference type="SAM" id="MobiDB-lite"/>
    </source>
</evidence>
<keyword evidence="3" id="KW-1185">Reference proteome</keyword>
<dbReference type="SUPFAM" id="SSF52047">
    <property type="entry name" value="RNI-like"/>
    <property type="match status" value="1"/>
</dbReference>
<evidence type="ECO:0000313" key="3">
    <source>
        <dbReference type="Proteomes" id="UP000027222"/>
    </source>
</evidence>